<keyword evidence="2" id="KW-0238">DNA-binding</keyword>
<dbReference type="Pfam" id="PF13377">
    <property type="entry name" value="Peripla_BP_3"/>
    <property type="match status" value="1"/>
</dbReference>
<evidence type="ECO:0000256" key="2">
    <source>
        <dbReference type="ARBA" id="ARBA00023125"/>
    </source>
</evidence>
<gene>
    <name evidence="5" type="ORF">AQJ11_00945</name>
</gene>
<proteinExistence type="predicted"/>
<name>A0A101QLJ2_STRCK</name>
<dbReference type="AlphaFoldDB" id="A0A101QLJ2"/>
<dbReference type="EMBL" id="LMWP01000002">
    <property type="protein sequence ID" value="KUN32140.1"/>
    <property type="molecule type" value="Genomic_DNA"/>
</dbReference>
<organism evidence="5 6">
    <name type="scientific">Streptomyces corchorusii</name>
    <name type="common">Streptomyces chibaensis</name>
    <dbReference type="NCBI Taxonomy" id="1903"/>
    <lineage>
        <taxon>Bacteria</taxon>
        <taxon>Bacillati</taxon>
        <taxon>Actinomycetota</taxon>
        <taxon>Actinomycetes</taxon>
        <taxon>Kitasatosporales</taxon>
        <taxon>Streptomycetaceae</taxon>
        <taxon>Streptomyces</taxon>
    </lineage>
</organism>
<reference evidence="5 6" key="1">
    <citation type="submission" date="2015-10" db="EMBL/GenBank/DDBJ databases">
        <title>Draft genome sequence of Streptomyces corchorusii DSM 40340, type strain for the species Streptomyces corchorusii.</title>
        <authorList>
            <person name="Ruckert C."/>
            <person name="Winkler A."/>
            <person name="Kalinowski J."/>
            <person name="Kampfer P."/>
            <person name="Glaeser S."/>
        </authorList>
    </citation>
    <scope>NUCLEOTIDE SEQUENCE [LARGE SCALE GENOMIC DNA]</scope>
    <source>
        <strain evidence="5 6">DSM 40340</strain>
    </source>
</reference>
<keyword evidence="3" id="KW-0804">Transcription</keyword>
<dbReference type="Gene3D" id="3.40.50.2300">
    <property type="match status" value="2"/>
</dbReference>
<dbReference type="GO" id="GO:0003700">
    <property type="term" value="F:DNA-binding transcription factor activity"/>
    <property type="evidence" value="ECO:0007669"/>
    <property type="project" value="TreeGrafter"/>
</dbReference>
<dbReference type="InterPro" id="IPR000843">
    <property type="entry name" value="HTH_LacI"/>
</dbReference>
<keyword evidence="1" id="KW-0805">Transcription regulation</keyword>
<feature type="domain" description="HTH lacI-type" evidence="4">
    <location>
        <begin position="18"/>
        <end position="72"/>
    </location>
</feature>
<dbReference type="PANTHER" id="PTHR30146">
    <property type="entry name" value="LACI-RELATED TRANSCRIPTIONAL REPRESSOR"/>
    <property type="match status" value="1"/>
</dbReference>
<evidence type="ECO:0000313" key="5">
    <source>
        <dbReference type="EMBL" id="KUN32140.1"/>
    </source>
</evidence>
<dbReference type="InterPro" id="IPR010982">
    <property type="entry name" value="Lambda_DNA-bd_dom_sf"/>
</dbReference>
<evidence type="ECO:0000313" key="6">
    <source>
        <dbReference type="Proteomes" id="UP000053398"/>
    </source>
</evidence>
<dbReference type="Gene3D" id="1.10.260.40">
    <property type="entry name" value="lambda repressor-like DNA-binding domains"/>
    <property type="match status" value="1"/>
</dbReference>
<sequence>MSPAEQPQPHRTADVRRPTLNAVAARAGVGRGTVSRVINGSPKVSARSRAAVEQAIAELGYVPNRAARSLATRRTDAVALVVPDAETRLFSEPYFSGIIRGVSTGLAGAGMQLLLVLTGDEKEHGRLAAYLAAHRVDGVLMMAVHGDDTLPDRLEELAVPTVLAGRRSDRERLGHVRADNRGGARLAVRHLLAGGRRSIGTITGPLDMDVARARLDGYREALYEAGVAVVDDLIAAGDFTEEGGRVAMRELLRRRPDLDAVFAASDVMASGAVLELRAAGRRVPHDVALIGFDDSIVARHIDPPLTSVRQPLEEMGRTMASLLLEEIAHHGTGRREVVLPTELVVRGSA</sequence>
<dbReference type="Proteomes" id="UP000053398">
    <property type="component" value="Unassembled WGS sequence"/>
</dbReference>
<dbReference type="InterPro" id="IPR046335">
    <property type="entry name" value="LacI/GalR-like_sensor"/>
</dbReference>
<dbReference type="GO" id="GO:0000976">
    <property type="term" value="F:transcription cis-regulatory region binding"/>
    <property type="evidence" value="ECO:0007669"/>
    <property type="project" value="TreeGrafter"/>
</dbReference>
<dbReference type="CDD" id="cd01392">
    <property type="entry name" value="HTH_LacI"/>
    <property type="match status" value="1"/>
</dbReference>
<dbReference type="SUPFAM" id="SSF53822">
    <property type="entry name" value="Periplasmic binding protein-like I"/>
    <property type="match status" value="1"/>
</dbReference>
<protein>
    <submittedName>
        <fullName evidence="5">LacI family transcriptional regulator</fullName>
    </submittedName>
</protein>
<dbReference type="SUPFAM" id="SSF47413">
    <property type="entry name" value="lambda repressor-like DNA-binding domains"/>
    <property type="match status" value="1"/>
</dbReference>
<dbReference type="SMART" id="SM00354">
    <property type="entry name" value="HTH_LACI"/>
    <property type="match status" value="1"/>
</dbReference>
<dbReference type="PROSITE" id="PS50932">
    <property type="entry name" value="HTH_LACI_2"/>
    <property type="match status" value="1"/>
</dbReference>
<dbReference type="InterPro" id="IPR028082">
    <property type="entry name" value="Peripla_BP_I"/>
</dbReference>
<evidence type="ECO:0000259" key="4">
    <source>
        <dbReference type="PROSITE" id="PS50932"/>
    </source>
</evidence>
<evidence type="ECO:0000256" key="1">
    <source>
        <dbReference type="ARBA" id="ARBA00023015"/>
    </source>
</evidence>
<dbReference type="RefSeq" id="WP_059261499.1">
    <property type="nucleotide sequence ID" value="NZ_KQ948351.1"/>
</dbReference>
<keyword evidence="6" id="KW-1185">Reference proteome</keyword>
<evidence type="ECO:0000256" key="3">
    <source>
        <dbReference type="ARBA" id="ARBA00023163"/>
    </source>
</evidence>
<accession>A0A101QLJ2</accession>
<dbReference type="CDD" id="cd06267">
    <property type="entry name" value="PBP1_LacI_sugar_binding-like"/>
    <property type="match status" value="1"/>
</dbReference>
<dbReference type="Pfam" id="PF00356">
    <property type="entry name" value="LacI"/>
    <property type="match status" value="1"/>
</dbReference>
<dbReference type="PANTHER" id="PTHR30146:SF109">
    <property type="entry name" value="HTH-TYPE TRANSCRIPTIONAL REGULATOR GALS"/>
    <property type="match status" value="1"/>
</dbReference>
<comment type="caution">
    <text evidence="5">The sequence shown here is derived from an EMBL/GenBank/DDBJ whole genome shotgun (WGS) entry which is preliminary data.</text>
</comment>